<sequence length="58" mass="6281">MEQDLPGRAKAETAVLRGSDATGRATERSDVDLCCIGQHPCKRFAACARTFSIRWAVG</sequence>
<name>A0A6C0FY04_9BACL</name>
<feature type="region of interest" description="Disordered" evidence="1">
    <location>
        <begin position="1"/>
        <end position="27"/>
    </location>
</feature>
<accession>A0A6C0FY04</accession>
<dbReference type="RefSeq" id="WP_162355148.1">
    <property type="nucleotide sequence ID" value="NZ_CP048209.1"/>
</dbReference>
<evidence type="ECO:0000313" key="4">
    <source>
        <dbReference type="Proteomes" id="UP000476064"/>
    </source>
</evidence>
<evidence type="ECO:0000256" key="1">
    <source>
        <dbReference type="SAM" id="MobiDB-lite"/>
    </source>
</evidence>
<dbReference type="CDD" id="cd05403">
    <property type="entry name" value="NT_KNTase_like"/>
    <property type="match status" value="1"/>
</dbReference>
<organism evidence="3 4">
    <name type="scientific">Paenibacillus lycopersici</name>
    <dbReference type="NCBI Taxonomy" id="2704462"/>
    <lineage>
        <taxon>Bacteria</taxon>
        <taxon>Bacillati</taxon>
        <taxon>Bacillota</taxon>
        <taxon>Bacilli</taxon>
        <taxon>Bacillales</taxon>
        <taxon>Paenibacillaceae</taxon>
        <taxon>Paenibacillus</taxon>
    </lineage>
</organism>
<keyword evidence="3" id="KW-0808">Transferase</keyword>
<dbReference type="GO" id="GO:0016779">
    <property type="term" value="F:nucleotidyltransferase activity"/>
    <property type="evidence" value="ECO:0007669"/>
    <property type="project" value="InterPro"/>
</dbReference>
<dbReference type="InterPro" id="IPR043519">
    <property type="entry name" value="NT_sf"/>
</dbReference>
<dbReference type="KEGG" id="plyc:GXP70_03295"/>
<dbReference type="Proteomes" id="UP000476064">
    <property type="component" value="Chromosome"/>
</dbReference>
<dbReference type="AlphaFoldDB" id="A0A6C0FY04"/>
<gene>
    <name evidence="3" type="ORF">GXP70_03295</name>
</gene>
<evidence type="ECO:0000259" key="2">
    <source>
        <dbReference type="Pfam" id="PF01909"/>
    </source>
</evidence>
<dbReference type="InterPro" id="IPR002934">
    <property type="entry name" value="Polymerase_NTP_transf_dom"/>
</dbReference>
<protein>
    <submittedName>
        <fullName evidence="3">Nucleotidyltransferase domain-containing protein</fullName>
    </submittedName>
</protein>
<dbReference type="SUPFAM" id="SSF81301">
    <property type="entry name" value="Nucleotidyltransferase"/>
    <property type="match status" value="1"/>
</dbReference>
<feature type="domain" description="Polymerase nucleotidyl transferase" evidence="2">
    <location>
        <begin position="13"/>
        <end position="42"/>
    </location>
</feature>
<dbReference type="Pfam" id="PF01909">
    <property type="entry name" value="NTP_transf_2"/>
    <property type="match status" value="1"/>
</dbReference>
<proteinExistence type="predicted"/>
<dbReference type="EMBL" id="CP048209">
    <property type="protein sequence ID" value="QHT59080.1"/>
    <property type="molecule type" value="Genomic_DNA"/>
</dbReference>
<evidence type="ECO:0000313" key="3">
    <source>
        <dbReference type="EMBL" id="QHT59080.1"/>
    </source>
</evidence>
<keyword evidence="4" id="KW-1185">Reference proteome</keyword>
<feature type="compositionally biased region" description="Basic and acidic residues" evidence="1">
    <location>
        <begin position="1"/>
        <end position="11"/>
    </location>
</feature>
<reference evidence="3 4" key="1">
    <citation type="submission" date="2020-01" db="EMBL/GenBank/DDBJ databases">
        <title>Paenibacillus sp. nov., isolated from tomato rhizosphere.</title>
        <authorList>
            <person name="Weon H.-Y."/>
            <person name="Lee S.A."/>
        </authorList>
    </citation>
    <scope>NUCLEOTIDE SEQUENCE [LARGE SCALE GENOMIC DNA]</scope>
    <source>
        <strain evidence="3 4">12200R-189</strain>
    </source>
</reference>